<dbReference type="EMBL" id="CAKOAT010066266">
    <property type="protein sequence ID" value="CAH8306800.1"/>
    <property type="molecule type" value="Genomic_DNA"/>
</dbReference>
<evidence type="ECO:0000259" key="7">
    <source>
        <dbReference type="Pfam" id="PF22916"/>
    </source>
</evidence>
<evidence type="ECO:0000256" key="3">
    <source>
        <dbReference type="ARBA" id="ARBA00023242"/>
    </source>
</evidence>
<feature type="domain" description="UTP25 C-terminal" evidence="6">
    <location>
        <begin position="482"/>
        <end position="656"/>
    </location>
</feature>
<dbReference type="InterPro" id="IPR010678">
    <property type="entry name" value="UTP25"/>
</dbReference>
<comment type="similarity">
    <text evidence="2">Belongs to the UTP25 family.</text>
</comment>
<dbReference type="InterPro" id="IPR053940">
    <property type="entry name" value="UTP25_NTPase-like"/>
</dbReference>
<evidence type="ECO:0008006" key="10">
    <source>
        <dbReference type="Google" id="ProtNLM"/>
    </source>
</evidence>
<dbReference type="PANTHER" id="PTHR12933:SF0">
    <property type="entry name" value="U3 SMALL NUCLEOLAR RNA-ASSOCIATED PROTEIN 25 HOMOLOG"/>
    <property type="match status" value="1"/>
</dbReference>
<keyword evidence="5" id="KW-1133">Transmembrane helix</keyword>
<comment type="subcellular location">
    <subcellularLocation>
        <location evidence="1">Nucleus</location>
        <location evidence="1">Nucleolus</location>
    </subcellularLocation>
</comment>
<keyword evidence="9" id="KW-1185">Reference proteome</keyword>
<dbReference type="Pfam" id="PF22916">
    <property type="entry name" value="UTP25_NTPase-like"/>
    <property type="match status" value="1"/>
</dbReference>
<dbReference type="Pfam" id="PF06862">
    <property type="entry name" value="Utp25_C"/>
    <property type="match status" value="1"/>
</dbReference>
<evidence type="ECO:0000256" key="5">
    <source>
        <dbReference type="SAM" id="Phobius"/>
    </source>
</evidence>
<feature type="compositionally biased region" description="Acidic residues" evidence="4">
    <location>
        <begin position="56"/>
        <end position="71"/>
    </location>
</feature>
<evidence type="ECO:0000313" key="9">
    <source>
        <dbReference type="Proteomes" id="UP001642260"/>
    </source>
</evidence>
<keyword evidence="3" id="KW-0539">Nucleus</keyword>
<evidence type="ECO:0000256" key="2">
    <source>
        <dbReference type="ARBA" id="ARBA00009223"/>
    </source>
</evidence>
<dbReference type="AlphaFoldDB" id="A0ABC8J0C5"/>
<organism evidence="8 9">
    <name type="scientific">Eruca vesicaria subsp. sativa</name>
    <name type="common">Garden rocket</name>
    <name type="synonym">Eruca sativa</name>
    <dbReference type="NCBI Taxonomy" id="29727"/>
    <lineage>
        <taxon>Eukaryota</taxon>
        <taxon>Viridiplantae</taxon>
        <taxon>Streptophyta</taxon>
        <taxon>Embryophyta</taxon>
        <taxon>Tracheophyta</taxon>
        <taxon>Spermatophyta</taxon>
        <taxon>Magnoliopsida</taxon>
        <taxon>eudicotyledons</taxon>
        <taxon>Gunneridae</taxon>
        <taxon>Pentapetalae</taxon>
        <taxon>rosids</taxon>
        <taxon>malvids</taxon>
        <taxon>Brassicales</taxon>
        <taxon>Brassicaceae</taxon>
        <taxon>Brassiceae</taxon>
        <taxon>Eruca</taxon>
    </lineage>
</organism>
<evidence type="ECO:0000256" key="4">
    <source>
        <dbReference type="SAM" id="MobiDB-lite"/>
    </source>
</evidence>
<accession>A0ABC8J0C5</accession>
<dbReference type="Proteomes" id="UP001642260">
    <property type="component" value="Unassembled WGS sequence"/>
</dbReference>
<keyword evidence="5" id="KW-0472">Membrane</keyword>
<proteinExistence type="inferred from homology"/>
<comment type="caution">
    <text evidence="8">The sequence shown here is derived from an EMBL/GenBank/DDBJ whole genome shotgun (WGS) entry which is preliminary data.</text>
</comment>
<feature type="compositionally biased region" description="Basic residues" evidence="4">
    <location>
        <begin position="10"/>
        <end position="28"/>
    </location>
</feature>
<name>A0ABC8J0C5_ERUVS</name>
<evidence type="ECO:0000259" key="6">
    <source>
        <dbReference type="Pfam" id="PF06862"/>
    </source>
</evidence>
<feature type="domain" description="UTP25 NTP hydrolase-like" evidence="7">
    <location>
        <begin position="209"/>
        <end position="470"/>
    </location>
</feature>
<dbReference type="PANTHER" id="PTHR12933">
    <property type="entry name" value="ORF PROTEIN-RELATED"/>
    <property type="match status" value="1"/>
</dbReference>
<reference evidence="8 9" key="1">
    <citation type="submission" date="2022-03" db="EMBL/GenBank/DDBJ databases">
        <authorList>
            <person name="Macdonald S."/>
            <person name="Ahmed S."/>
            <person name="Newling K."/>
        </authorList>
    </citation>
    <scope>NUCLEOTIDE SEQUENCE [LARGE SCALE GENOMIC DNA]</scope>
</reference>
<feature type="region of interest" description="Disordered" evidence="4">
    <location>
        <begin position="1"/>
        <end position="87"/>
    </location>
</feature>
<evidence type="ECO:0000256" key="1">
    <source>
        <dbReference type="ARBA" id="ARBA00004604"/>
    </source>
</evidence>
<keyword evidence="5" id="KW-0812">Transmembrane</keyword>
<dbReference type="InterPro" id="IPR053939">
    <property type="entry name" value="UTP25_C"/>
</dbReference>
<feature type="transmembrane region" description="Helical" evidence="5">
    <location>
        <begin position="183"/>
        <end position="206"/>
    </location>
</feature>
<gene>
    <name evidence="8" type="ORF">ERUC_LOCUS4753</name>
</gene>
<protein>
    <recommendedName>
        <fullName evidence="10">Digestive organ expansion factor-like protein</fullName>
    </recommendedName>
</protein>
<evidence type="ECO:0000313" key="8">
    <source>
        <dbReference type="EMBL" id="CAH8306800.1"/>
    </source>
</evidence>
<sequence length="659" mass="76344">MASQFTGAALKRHRPQEKVNRRLNKKKCERSISNTPTGADLECLGGTEQEKIDDNHSEEEDSECSETDEENELRTNGQQSSVVSSSSTSAFSEHLGHTLLSEEVETLLKQAWSFKWKAPAIGMPNCTWKGTRPNFLHVAQSDATYGIKPKLFEHWHQLYEEAGGGEFGSSARRRFFSICTYRFLAINLVLFFFFFSTKYYFIFFLGNSYMDILHSNKKPFYNGYRGEDSSHVDAYLMHSLNHIFRSRDLVKKNERKISKLCHGETPDDRFRDRAFTSPKVLILLPQRSIAFRVVNRLIQLTPEAHRDTVEHHCRFNDEFGCEEESDDDDGKPSKPRDWEALFGEGNNDDTFVLGIKYTRKSIRLYNDFITSDMIIASPLGLVLVDGCIFTSTLEIHFFIMIQNWTHVQTVVTILNEKSSAHHNTDINRVRPMYRDGYARFYRQSIILSSYLTPDINSLFNHQCVNYKGKMKLECEYKGVRHEVLHSVTQIYEKFDADSVKQADYARLEYFTKKIFPRIKDSVQGGVMIFMSSNAELTMLRKFLSSQKASFCIVNESVSQKAKSRARQGFFAGSTKIMLYNERGHFYWRYTIRGIKNLIIYSLPERKEFYPQILNMLEESYDMEATVLFCPFDVFRLQRIVGHASAKSLLSSQQRTFISS</sequence>
<dbReference type="GO" id="GO:0005730">
    <property type="term" value="C:nucleolus"/>
    <property type="evidence" value="ECO:0007669"/>
    <property type="project" value="UniProtKB-SubCell"/>
</dbReference>